<dbReference type="EMBL" id="JBGNUJ010000013">
    <property type="protein sequence ID" value="KAL3952082.1"/>
    <property type="molecule type" value="Genomic_DNA"/>
</dbReference>
<name>A0ACC4D8C9_PURLI</name>
<gene>
    <name evidence="1" type="ORF">ACCO45_013799</name>
</gene>
<proteinExistence type="predicted"/>
<comment type="caution">
    <text evidence="1">The sequence shown here is derived from an EMBL/GenBank/DDBJ whole genome shotgun (WGS) entry which is preliminary data.</text>
</comment>
<protein>
    <submittedName>
        <fullName evidence="1">Uncharacterized protein</fullName>
    </submittedName>
</protein>
<reference evidence="1" key="1">
    <citation type="submission" date="2024-12" db="EMBL/GenBank/DDBJ databases">
        <title>Comparative genomics and development of molecular markers within Purpureocillium lilacinum and among Purpureocillium species.</title>
        <authorList>
            <person name="Yeh Z.-Y."/>
            <person name="Ni N.-T."/>
            <person name="Lo P.-H."/>
            <person name="Mushyakhwo K."/>
            <person name="Lin C.-F."/>
            <person name="Nai Y.-S."/>
        </authorList>
    </citation>
    <scope>NUCLEOTIDE SEQUENCE</scope>
    <source>
        <strain evidence="1">NCHU-NPUST-175</strain>
    </source>
</reference>
<sequence>MAAPNSFLPAGMIRTGGTTQRRLLKALEGHESLQEFMQELLSVGKSLASDPALTGLSMAKTVDALTRDADETWEFANIVLSMHPSTIRSIVLGSIAYDDSRGVLKSYRVPAAGDSHCQGVYVIGLRRRGHEGKFLTRHEAERLIEGLLGYLKAVQISALPPSQRSAEDRAALILMRRVDHLIGTSTNVHRPRWVTNDIEEAQVRALIRCLQGYVNQMSPTDATQRMLQSPIYVGCSTDLVASVEDYDRARGFENVNKPLALTISMLEHLGLRTEMVIRVAVRTWKAHQLSLAEQIIVTMASSIVYQGGFNTREAGGTEGTQIGLWEAKRLVLFAQGFLSGNLNNVEADRRKKSQFLAELAALHEKFDEIEQETFELSGAGGPAPPPLEEKERTLQMAEVRMAALEVDVAQAGPVAKVAEALLADARRALDTEDPDGVD</sequence>
<accession>A0ACC4D8C9</accession>
<dbReference type="Proteomes" id="UP001638806">
    <property type="component" value="Unassembled WGS sequence"/>
</dbReference>
<evidence type="ECO:0000313" key="1">
    <source>
        <dbReference type="EMBL" id="KAL3952082.1"/>
    </source>
</evidence>
<organism evidence="1 2">
    <name type="scientific">Purpureocillium lilacinum</name>
    <name type="common">Paecilomyces lilacinus</name>
    <dbReference type="NCBI Taxonomy" id="33203"/>
    <lineage>
        <taxon>Eukaryota</taxon>
        <taxon>Fungi</taxon>
        <taxon>Dikarya</taxon>
        <taxon>Ascomycota</taxon>
        <taxon>Pezizomycotina</taxon>
        <taxon>Sordariomycetes</taxon>
        <taxon>Hypocreomycetidae</taxon>
        <taxon>Hypocreales</taxon>
        <taxon>Ophiocordycipitaceae</taxon>
        <taxon>Purpureocillium</taxon>
    </lineage>
</organism>
<evidence type="ECO:0000313" key="2">
    <source>
        <dbReference type="Proteomes" id="UP001638806"/>
    </source>
</evidence>
<keyword evidence="2" id="KW-1185">Reference proteome</keyword>